<evidence type="ECO:0000256" key="3">
    <source>
        <dbReference type="ARBA" id="ARBA00022801"/>
    </source>
</evidence>
<evidence type="ECO:0000256" key="5">
    <source>
        <dbReference type="ARBA" id="ARBA00023295"/>
    </source>
</evidence>
<keyword evidence="4" id="KW-0119">Carbohydrate metabolism</keyword>
<keyword evidence="2" id="KW-0624">Polysaccharide degradation</keyword>
<dbReference type="PANTHER" id="PTHR43772">
    <property type="entry name" value="ENDO-1,4-BETA-XYLANASE"/>
    <property type="match status" value="1"/>
</dbReference>
<accession>A0ABU0X6V7</accession>
<evidence type="ECO:0000256" key="8">
    <source>
        <dbReference type="SAM" id="SignalP"/>
    </source>
</evidence>
<feature type="signal peptide" evidence="8">
    <location>
        <begin position="1"/>
        <end position="23"/>
    </location>
</feature>
<feature type="compositionally biased region" description="Low complexity" evidence="7">
    <location>
        <begin position="19"/>
        <end position="50"/>
    </location>
</feature>
<dbReference type="InterPro" id="IPR006710">
    <property type="entry name" value="Glyco_hydro_43"/>
</dbReference>
<organism evidence="9 10">
    <name type="scientific">Saccharothrix yanglingensis</name>
    <dbReference type="NCBI Taxonomy" id="659496"/>
    <lineage>
        <taxon>Bacteria</taxon>
        <taxon>Bacillati</taxon>
        <taxon>Actinomycetota</taxon>
        <taxon>Actinomycetes</taxon>
        <taxon>Pseudonocardiales</taxon>
        <taxon>Pseudonocardiaceae</taxon>
        <taxon>Saccharothrix</taxon>
    </lineage>
</organism>
<sequence length="575" mass="62708">MRRTALLVAAIAALSSVPAPASADQGPAPAHPAHPASTRQAPAHRAPAHPVRTTDATYHNGATTPGADPHVLFDRPSGYYYAYSTEGADPGYHFAVYRSPDLATWEHLPGGALRAGQDGDWAHDWFWAPEVYHNPATGLYFLFYAARMNRGVAEHFRYADFEEPCKVGVAVSRSPAGPFHDIVEAPLDYHPYDPAYHDVNLIMDAEQKKPPATQAEGRTAPLGTYIPYIDPNVFFDADGRTYLYFSRNAYRNWVWDDDLGKYVEESNIYAVELTGDWWHDPTGRTMPTIAPAYRDANLAPGDPAGTRKDGYVPVLAYGSDEQAWENAHVDDYARSGGGKKDRRWAEGSTTIRTVDGQGNPRYHLTYSANNYENEFYGVGYATADGPLGPWRKSPANPVLSQDPAKGLYSTGHGSVIGSPDGEELYYVHHGRPSTTSSRALYTSRLHLGDDLSIDASTSDEPLPSGVGPLRLRADDRVLRVRPGGSATTAVHAAGARGAGFALANPQNRVRAELWPADAGTVVVRGDQVTVTAHRPARLTVVYQRRLADGGYRDVANTGRRHSSPVRVTIPVVVRP</sequence>
<dbReference type="Proteomes" id="UP001225605">
    <property type="component" value="Unassembled WGS sequence"/>
</dbReference>
<feature type="region of interest" description="Disordered" evidence="7">
    <location>
        <begin position="19"/>
        <end position="67"/>
    </location>
</feature>
<evidence type="ECO:0000256" key="4">
    <source>
        <dbReference type="ARBA" id="ARBA00023277"/>
    </source>
</evidence>
<feature type="compositionally biased region" description="Polar residues" evidence="7">
    <location>
        <begin position="54"/>
        <end position="63"/>
    </location>
</feature>
<name>A0ABU0X6V7_9PSEU</name>
<dbReference type="Gene3D" id="2.115.10.20">
    <property type="entry name" value="Glycosyl hydrolase domain, family 43"/>
    <property type="match status" value="1"/>
</dbReference>
<dbReference type="SUPFAM" id="SSF75005">
    <property type="entry name" value="Arabinanase/levansucrase/invertase"/>
    <property type="match status" value="1"/>
</dbReference>
<evidence type="ECO:0000313" key="9">
    <source>
        <dbReference type="EMBL" id="MDQ2587851.1"/>
    </source>
</evidence>
<keyword evidence="5 6" id="KW-0326">Glycosidase</keyword>
<reference evidence="9 10" key="1">
    <citation type="submission" date="2017-06" db="EMBL/GenBank/DDBJ databases">
        <title>Cultured bacterium strain Saccharothrix yanglingensis Hhs.015.</title>
        <authorList>
            <person name="Xia Y."/>
        </authorList>
    </citation>
    <scope>NUCLEOTIDE SEQUENCE [LARGE SCALE GENOMIC DNA]</scope>
    <source>
        <strain evidence="9 10">Hhs.015</strain>
    </source>
</reference>
<evidence type="ECO:0000256" key="2">
    <source>
        <dbReference type="ARBA" id="ARBA00022651"/>
    </source>
</evidence>
<comment type="similarity">
    <text evidence="1 6">Belongs to the glycosyl hydrolase 43 family.</text>
</comment>
<evidence type="ECO:0000256" key="1">
    <source>
        <dbReference type="ARBA" id="ARBA00009865"/>
    </source>
</evidence>
<keyword evidence="8" id="KW-0732">Signal</keyword>
<evidence type="ECO:0000256" key="6">
    <source>
        <dbReference type="RuleBase" id="RU361187"/>
    </source>
</evidence>
<dbReference type="InterPro" id="IPR023296">
    <property type="entry name" value="Glyco_hydro_beta-prop_sf"/>
</dbReference>
<feature type="chain" id="PRO_5045449680" evidence="8">
    <location>
        <begin position="24"/>
        <end position="575"/>
    </location>
</feature>
<dbReference type="RefSeq" id="WP_306749463.1">
    <property type="nucleotide sequence ID" value="NZ_NSDM01000014.1"/>
</dbReference>
<keyword evidence="3 6" id="KW-0378">Hydrolase</keyword>
<protein>
    <submittedName>
        <fullName evidence="9">Uncharacterized protein</fullName>
    </submittedName>
</protein>
<keyword evidence="2" id="KW-0858">Xylan degradation</keyword>
<keyword evidence="10" id="KW-1185">Reference proteome</keyword>
<proteinExistence type="inferred from homology"/>
<dbReference type="EMBL" id="NSDM01000014">
    <property type="protein sequence ID" value="MDQ2587851.1"/>
    <property type="molecule type" value="Genomic_DNA"/>
</dbReference>
<evidence type="ECO:0000256" key="7">
    <source>
        <dbReference type="SAM" id="MobiDB-lite"/>
    </source>
</evidence>
<comment type="caution">
    <text evidence="9">The sequence shown here is derived from an EMBL/GenBank/DDBJ whole genome shotgun (WGS) entry which is preliminary data.</text>
</comment>
<dbReference type="InterPro" id="IPR052176">
    <property type="entry name" value="Glycosyl_Hydrlase_43_Enz"/>
</dbReference>
<dbReference type="PANTHER" id="PTHR43772:SF2">
    <property type="entry name" value="PUTATIVE (AFU_ORTHOLOGUE AFUA_2G04480)-RELATED"/>
    <property type="match status" value="1"/>
</dbReference>
<evidence type="ECO:0000313" key="10">
    <source>
        <dbReference type="Proteomes" id="UP001225605"/>
    </source>
</evidence>
<dbReference type="Pfam" id="PF04616">
    <property type="entry name" value="Glyco_hydro_43"/>
    <property type="match status" value="2"/>
</dbReference>
<gene>
    <name evidence="9" type="ORF">CKY47_28455</name>
</gene>